<dbReference type="InterPro" id="IPR016186">
    <property type="entry name" value="C-type_lectin-like/link_sf"/>
</dbReference>
<dbReference type="InterPro" id="IPR016187">
    <property type="entry name" value="CTDL_fold"/>
</dbReference>
<protein>
    <submittedName>
        <fullName evidence="4">C-type lectin-related protein 2</fullName>
    </submittedName>
</protein>
<sequence>MCRSNLAVFIVILKLMHDHMQGSNRNSADAMVINSGTFSKLPSSNITYGLSTSGWTGVSSSLTCALKLMGNCPLSRGFLYQSVSEQCTPVLWLYQGSGGTPVPAGTVHAHSTEMFLRDELNEFCKTGFEAVEYGSEGQFSCLLEMPFETTYQNATAECNKLGGYLASVKTVDKLEVVKAIANNTDMWIGLDDIVVEGDFIWQEDGTQLTSAELNAIFGWNVPNNDWGGQHCGRYWESSETLDDYFCYHLLKALCETPPLSVAC</sequence>
<proteinExistence type="predicted"/>
<dbReference type="Pfam" id="PF00059">
    <property type="entry name" value="Lectin_C"/>
    <property type="match status" value="1"/>
</dbReference>
<feature type="chain" id="PRO_5043618475" evidence="2">
    <location>
        <begin position="23"/>
        <end position="263"/>
    </location>
</feature>
<dbReference type="InterPro" id="IPR018378">
    <property type="entry name" value="C-type_lectin_CS"/>
</dbReference>
<comment type="caution">
    <text evidence="4">The sequence shown here is derived from an EMBL/GenBank/DDBJ whole genome shotgun (WGS) entry which is preliminary data.</text>
</comment>
<evidence type="ECO:0000313" key="5">
    <source>
        <dbReference type="Proteomes" id="UP000735302"/>
    </source>
</evidence>
<keyword evidence="2" id="KW-0732">Signal</keyword>
<evidence type="ECO:0000256" key="2">
    <source>
        <dbReference type="SAM" id="SignalP"/>
    </source>
</evidence>
<dbReference type="Proteomes" id="UP000735302">
    <property type="component" value="Unassembled WGS sequence"/>
</dbReference>
<dbReference type="SMART" id="SM00034">
    <property type="entry name" value="CLECT"/>
    <property type="match status" value="1"/>
</dbReference>
<dbReference type="InterPro" id="IPR050801">
    <property type="entry name" value="Ca-Dep_Lectins_ImmuneDev"/>
</dbReference>
<dbReference type="PROSITE" id="PS00615">
    <property type="entry name" value="C_TYPE_LECTIN_1"/>
    <property type="match status" value="1"/>
</dbReference>
<reference evidence="4 5" key="1">
    <citation type="journal article" date="2021" name="Elife">
        <title>Chloroplast acquisition without the gene transfer in kleptoplastic sea slugs, Plakobranchus ocellatus.</title>
        <authorList>
            <person name="Maeda T."/>
            <person name="Takahashi S."/>
            <person name="Yoshida T."/>
            <person name="Shimamura S."/>
            <person name="Takaki Y."/>
            <person name="Nagai Y."/>
            <person name="Toyoda A."/>
            <person name="Suzuki Y."/>
            <person name="Arimoto A."/>
            <person name="Ishii H."/>
            <person name="Satoh N."/>
            <person name="Nishiyama T."/>
            <person name="Hasebe M."/>
            <person name="Maruyama T."/>
            <person name="Minagawa J."/>
            <person name="Obokata J."/>
            <person name="Shigenobu S."/>
        </authorList>
    </citation>
    <scope>NUCLEOTIDE SEQUENCE [LARGE SCALE GENOMIC DNA]</scope>
</reference>
<name>A0AAV3YSA5_9GAST</name>
<feature type="domain" description="C-type lectin" evidence="3">
    <location>
        <begin position="141"/>
        <end position="255"/>
    </location>
</feature>
<dbReference type="EMBL" id="BLXT01001503">
    <property type="protein sequence ID" value="GFN86265.1"/>
    <property type="molecule type" value="Genomic_DNA"/>
</dbReference>
<keyword evidence="1" id="KW-1015">Disulfide bond</keyword>
<dbReference type="PROSITE" id="PS50041">
    <property type="entry name" value="C_TYPE_LECTIN_2"/>
    <property type="match status" value="1"/>
</dbReference>
<organism evidence="4 5">
    <name type="scientific">Plakobranchus ocellatus</name>
    <dbReference type="NCBI Taxonomy" id="259542"/>
    <lineage>
        <taxon>Eukaryota</taxon>
        <taxon>Metazoa</taxon>
        <taxon>Spiralia</taxon>
        <taxon>Lophotrochozoa</taxon>
        <taxon>Mollusca</taxon>
        <taxon>Gastropoda</taxon>
        <taxon>Heterobranchia</taxon>
        <taxon>Euthyneura</taxon>
        <taxon>Panpulmonata</taxon>
        <taxon>Sacoglossa</taxon>
        <taxon>Placobranchoidea</taxon>
        <taxon>Plakobranchidae</taxon>
        <taxon>Plakobranchus</taxon>
    </lineage>
</organism>
<dbReference type="PANTHER" id="PTHR22801:SF63">
    <property type="entry name" value="C-TYPE LECTIN DOMAIN-CONTAINING PROTEIN"/>
    <property type="match status" value="1"/>
</dbReference>
<dbReference type="AlphaFoldDB" id="A0AAV3YSA5"/>
<dbReference type="PANTHER" id="PTHR22801">
    <property type="entry name" value="LITHOSTATHINE"/>
    <property type="match status" value="1"/>
</dbReference>
<feature type="signal peptide" evidence="2">
    <location>
        <begin position="1"/>
        <end position="22"/>
    </location>
</feature>
<gene>
    <name evidence="4" type="ORF">PoB_001277100</name>
</gene>
<dbReference type="CDD" id="cd00037">
    <property type="entry name" value="CLECT"/>
    <property type="match status" value="1"/>
</dbReference>
<accession>A0AAV3YSA5</accession>
<dbReference type="SUPFAM" id="SSF56436">
    <property type="entry name" value="C-type lectin-like"/>
    <property type="match status" value="1"/>
</dbReference>
<evidence type="ECO:0000256" key="1">
    <source>
        <dbReference type="ARBA" id="ARBA00023157"/>
    </source>
</evidence>
<keyword evidence="5" id="KW-1185">Reference proteome</keyword>
<evidence type="ECO:0000259" key="3">
    <source>
        <dbReference type="PROSITE" id="PS50041"/>
    </source>
</evidence>
<dbReference type="InterPro" id="IPR001304">
    <property type="entry name" value="C-type_lectin-like"/>
</dbReference>
<dbReference type="Gene3D" id="3.10.100.10">
    <property type="entry name" value="Mannose-Binding Protein A, subunit A"/>
    <property type="match status" value="1"/>
</dbReference>
<evidence type="ECO:0000313" key="4">
    <source>
        <dbReference type="EMBL" id="GFN86265.1"/>
    </source>
</evidence>